<dbReference type="PANTHER" id="PTHR24044">
    <property type="entry name" value="NOTCH LIGAND FAMILY MEMBER"/>
    <property type="match status" value="1"/>
</dbReference>
<keyword evidence="3" id="KW-0245">EGF-like domain</keyword>
<sequence>MCPVDYESIESQYEFDACRADVCKNGPPCVDNCPGYKCICPRPFTGKNFNEYRVDCHENSSPPTATCIDSTGRFYCQCPFNLTGDDSRRTIQVDYHLSFPESQASSAALSVPFRISGITTFTIPMWAQFSHRNEPGVFFTLYSVTLPRVRTNNDGQWHHIAIALEQGTLTLVTEGLIASKNEGFGTGRQLPEFQHTCPPGYTGPHSDQLQMDNMPPPEEYCPGNLWVDARNGFADVTWDEPRFTDNVCVVRVEKMRSHRPAGFCPLLTDPVGGTLVFKDWGFGGQFEVCKISC</sequence>
<keyword evidence="1" id="KW-0677">Repeat</keyword>
<evidence type="ECO:0000256" key="2">
    <source>
        <dbReference type="ARBA" id="ARBA00023157"/>
    </source>
</evidence>
<gene>
    <name evidence="6" type="ORF">BEMITA_LOCUS13863</name>
</gene>
<organism evidence="6 7">
    <name type="scientific">Bemisia tabaci</name>
    <name type="common">Sweetpotato whitefly</name>
    <name type="synonym">Aleurodes tabaci</name>
    <dbReference type="NCBI Taxonomy" id="7038"/>
    <lineage>
        <taxon>Eukaryota</taxon>
        <taxon>Metazoa</taxon>
        <taxon>Ecdysozoa</taxon>
        <taxon>Arthropoda</taxon>
        <taxon>Hexapoda</taxon>
        <taxon>Insecta</taxon>
        <taxon>Pterygota</taxon>
        <taxon>Neoptera</taxon>
        <taxon>Paraneoptera</taxon>
        <taxon>Hemiptera</taxon>
        <taxon>Sternorrhyncha</taxon>
        <taxon>Aleyrodoidea</taxon>
        <taxon>Aleyrodidae</taxon>
        <taxon>Aleyrodinae</taxon>
        <taxon>Bemisia</taxon>
    </lineage>
</organism>
<dbReference type="InterPro" id="IPR050906">
    <property type="entry name" value="Notch_signaling"/>
</dbReference>
<dbReference type="InterPro" id="IPR013320">
    <property type="entry name" value="ConA-like_dom_sf"/>
</dbReference>
<evidence type="ECO:0000313" key="6">
    <source>
        <dbReference type="EMBL" id="CAH0395712.1"/>
    </source>
</evidence>
<evidence type="ECO:0000256" key="1">
    <source>
        <dbReference type="ARBA" id="ARBA00022737"/>
    </source>
</evidence>
<proteinExistence type="predicted"/>
<dbReference type="Gene3D" id="2.60.120.200">
    <property type="match status" value="1"/>
</dbReference>
<accession>A0A9P0AQE0</accession>
<dbReference type="PANTHER" id="PTHR24044:SF417">
    <property type="entry name" value="WEARY, ISOFORM B"/>
    <property type="match status" value="1"/>
</dbReference>
<dbReference type="GO" id="GO:0005112">
    <property type="term" value="F:Notch binding"/>
    <property type="evidence" value="ECO:0007669"/>
    <property type="project" value="TreeGrafter"/>
</dbReference>
<dbReference type="Proteomes" id="UP001152759">
    <property type="component" value="Chromosome 9"/>
</dbReference>
<evidence type="ECO:0000256" key="3">
    <source>
        <dbReference type="PROSITE-ProRule" id="PRU00076"/>
    </source>
</evidence>
<dbReference type="AlphaFoldDB" id="A0A9P0AQE0"/>
<dbReference type="InterPro" id="IPR000152">
    <property type="entry name" value="EGF-type_Asp/Asn_hydroxyl_site"/>
</dbReference>
<feature type="domain" description="HYR" evidence="5">
    <location>
        <begin position="211"/>
        <end position="293"/>
    </location>
</feature>
<name>A0A9P0AQE0_BEMTA</name>
<dbReference type="SUPFAM" id="SSF57184">
    <property type="entry name" value="Growth factor receptor domain"/>
    <property type="match status" value="1"/>
</dbReference>
<dbReference type="InterPro" id="IPR009030">
    <property type="entry name" value="Growth_fac_rcpt_cys_sf"/>
</dbReference>
<dbReference type="InterPro" id="IPR003410">
    <property type="entry name" value="HYR_dom"/>
</dbReference>
<keyword evidence="7" id="KW-1185">Reference proteome</keyword>
<dbReference type="PROSITE" id="PS50026">
    <property type="entry name" value="EGF_3"/>
    <property type="match status" value="1"/>
</dbReference>
<keyword evidence="2" id="KW-1015">Disulfide bond</keyword>
<dbReference type="PROSITE" id="PS50825">
    <property type="entry name" value="HYR"/>
    <property type="match status" value="1"/>
</dbReference>
<dbReference type="SUPFAM" id="SSF49899">
    <property type="entry name" value="Concanavalin A-like lectins/glucanases"/>
    <property type="match status" value="1"/>
</dbReference>
<evidence type="ECO:0000313" key="7">
    <source>
        <dbReference type="Proteomes" id="UP001152759"/>
    </source>
</evidence>
<dbReference type="PROSITE" id="PS00010">
    <property type="entry name" value="ASX_HYDROXYL"/>
    <property type="match status" value="1"/>
</dbReference>
<dbReference type="Gene3D" id="2.10.25.10">
    <property type="entry name" value="Laminin"/>
    <property type="match status" value="1"/>
</dbReference>
<dbReference type="InterPro" id="IPR000742">
    <property type="entry name" value="EGF"/>
</dbReference>
<comment type="caution">
    <text evidence="3">Lacks conserved residue(s) required for the propagation of feature annotation.</text>
</comment>
<reference evidence="6" key="1">
    <citation type="submission" date="2021-12" db="EMBL/GenBank/DDBJ databases">
        <authorList>
            <person name="King R."/>
        </authorList>
    </citation>
    <scope>NUCLEOTIDE SEQUENCE</scope>
</reference>
<evidence type="ECO:0000259" key="5">
    <source>
        <dbReference type="PROSITE" id="PS50825"/>
    </source>
</evidence>
<feature type="domain" description="EGF-like" evidence="4">
    <location>
        <begin position="14"/>
        <end position="50"/>
    </location>
</feature>
<protein>
    <submittedName>
        <fullName evidence="6">Uncharacterized protein</fullName>
    </submittedName>
</protein>
<evidence type="ECO:0000259" key="4">
    <source>
        <dbReference type="PROSITE" id="PS50026"/>
    </source>
</evidence>
<dbReference type="EMBL" id="OU963870">
    <property type="protein sequence ID" value="CAH0395712.1"/>
    <property type="molecule type" value="Genomic_DNA"/>
</dbReference>